<keyword evidence="3" id="KW-1185">Reference proteome</keyword>
<name>A0A239PSK1_9RHOB</name>
<evidence type="ECO:0000313" key="3">
    <source>
        <dbReference type="Proteomes" id="UP000198307"/>
    </source>
</evidence>
<organism evidence="2 3">
    <name type="scientific">Paracoccus seriniphilus</name>
    <dbReference type="NCBI Taxonomy" id="184748"/>
    <lineage>
        <taxon>Bacteria</taxon>
        <taxon>Pseudomonadati</taxon>
        <taxon>Pseudomonadota</taxon>
        <taxon>Alphaproteobacteria</taxon>
        <taxon>Rhodobacterales</taxon>
        <taxon>Paracoccaceae</taxon>
        <taxon>Paracoccus</taxon>
    </lineage>
</organism>
<dbReference type="Proteomes" id="UP000198307">
    <property type="component" value="Unassembled WGS sequence"/>
</dbReference>
<dbReference type="Pfam" id="PF20044">
    <property type="entry name" value="DUF6446"/>
    <property type="match status" value="1"/>
</dbReference>
<reference evidence="2 3" key="1">
    <citation type="submission" date="2017-07" db="EMBL/GenBank/DDBJ databases">
        <authorList>
            <person name="Sun Z.S."/>
            <person name="Albrecht U."/>
            <person name="Echele G."/>
            <person name="Lee C.C."/>
        </authorList>
    </citation>
    <scope>NUCLEOTIDE SEQUENCE [LARGE SCALE GENOMIC DNA]</scope>
    <source>
        <strain evidence="2 3">DSM 14827</strain>
    </source>
</reference>
<evidence type="ECO:0008006" key="4">
    <source>
        <dbReference type="Google" id="ProtNLM"/>
    </source>
</evidence>
<evidence type="ECO:0000256" key="1">
    <source>
        <dbReference type="SAM" id="Phobius"/>
    </source>
</evidence>
<dbReference type="RefSeq" id="WP_089343477.1">
    <property type="nucleotide sequence ID" value="NZ_CP067129.1"/>
</dbReference>
<dbReference type="AlphaFoldDB" id="A0A239PSK1"/>
<proteinExistence type="predicted"/>
<feature type="transmembrane region" description="Helical" evidence="1">
    <location>
        <begin position="6"/>
        <end position="24"/>
    </location>
</feature>
<keyword evidence="1" id="KW-0472">Membrane</keyword>
<keyword evidence="1" id="KW-1133">Transmembrane helix</keyword>
<dbReference type="InterPro" id="IPR045616">
    <property type="entry name" value="DUF6446"/>
</dbReference>
<dbReference type="OrthoDB" id="7819947at2"/>
<accession>A0A239PSK1</accession>
<sequence length="158" mass="16988">MNGKIVGLALIGSMAAAGVGMWYAQEYGFYDRIDPDSPAAQVLVQTTSGPVPLNASSFEGIDANSSPLRWRACLRLDGPLPGDVIPFDDPQPLNGPGWFDCYDAASIGSDLESGAAIAILSQSEIRPDVDRILAVYPDGRIYGWHQFNDKTPERGVMD</sequence>
<evidence type="ECO:0000313" key="2">
    <source>
        <dbReference type="EMBL" id="SNT72687.1"/>
    </source>
</evidence>
<keyword evidence="1" id="KW-0812">Transmembrane</keyword>
<dbReference type="EMBL" id="FZQB01000003">
    <property type="protein sequence ID" value="SNT72687.1"/>
    <property type="molecule type" value="Genomic_DNA"/>
</dbReference>
<protein>
    <recommendedName>
        <fullName evidence="4">Histidine kinase</fullName>
    </recommendedName>
</protein>
<gene>
    <name evidence="2" type="ORF">SAMN05444959_103185</name>
</gene>